<dbReference type="GO" id="GO:0030976">
    <property type="term" value="F:thiamine pyrophosphate binding"/>
    <property type="evidence" value="ECO:0007669"/>
    <property type="project" value="InterPro"/>
</dbReference>
<feature type="domain" description="Pyruvate ferredoxin oxidoreductase beta subunit C-terminal" evidence="11">
    <location>
        <begin position="199"/>
        <end position="261"/>
    </location>
</feature>
<evidence type="ECO:0000256" key="3">
    <source>
        <dbReference type="ARBA" id="ARBA00001966"/>
    </source>
</evidence>
<evidence type="ECO:0000256" key="8">
    <source>
        <dbReference type="ARBA" id="ARBA00023014"/>
    </source>
</evidence>
<evidence type="ECO:0000256" key="7">
    <source>
        <dbReference type="ARBA" id="ARBA00023004"/>
    </source>
</evidence>
<feature type="domain" description="Thiamine pyrophosphate enzyme TPP-binding" evidence="10">
    <location>
        <begin position="52"/>
        <end position="195"/>
    </location>
</feature>
<gene>
    <name evidence="12" type="primary">korB_1</name>
    <name evidence="12" type="ORF">EUAN_07290</name>
</gene>
<dbReference type="GO" id="GO:0045333">
    <property type="term" value="P:cellular respiration"/>
    <property type="evidence" value="ECO:0007669"/>
    <property type="project" value="UniProtKB-ARBA"/>
</dbReference>
<evidence type="ECO:0000256" key="1">
    <source>
        <dbReference type="ARBA" id="ARBA00001946"/>
    </source>
</evidence>
<dbReference type="GO" id="GO:0051536">
    <property type="term" value="F:iron-sulfur cluster binding"/>
    <property type="evidence" value="ECO:0007669"/>
    <property type="project" value="UniProtKB-KW"/>
</dbReference>
<dbReference type="InterPro" id="IPR011766">
    <property type="entry name" value="TPP_enzyme_TPP-bd"/>
</dbReference>
<dbReference type="Gene3D" id="3.40.50.970">
    <property type="match status" value="1"/>
</dbReference>
<dbReference type="InterPro" id="IPR051457">
    <property type="entry name" value="2-oxoacid:Fd_oxidoreductase"/>
</dbReference>
<dbReference type="EC" id="1.2.-.-" evidence="12"/>
<dbReference type="InterPro" id="IPR032686">
    <property type="entry name" value="PFO_beta_C"/>
</dbReference>
<dbReference type="Pfam" id="PF12367">
    <property type="entry name" value="PFO_beta_C"/>
    <property type="match status" value="1"/>
</dbReference>
<evidence type="ECO:0000256" key="4">
    <source>
        <dbReference type="ARBA" id="ARBA00022723"/>
    </source>
</evidence>
<name>A0A1S1V957_9FIRM</name>
<sequence length="285" mass="31856">MDILNPFECSEEKAWCPGCGNHALLEGIKRALFELEKEPHEVLIASGIGQAAKLPHYINTNGFNGLHGRAVPPAAGAKIANSDLTVIIHTGDGDSYGEGGNHLIHNIRRNLDLTHFVHDNQIYGLTKGQASPTTGKGHITGIQTEGVQLEPFNPIALGISLDCSFVARTFVGDQEHMVETMKSAIRHSGYALVDILQPCVVFNKVNTFKWYKDRVYHLERDHDVSDKVEAFRRAQEFGERIPIGIFYVNEKPTYMESVEYISEREPLVRKKLDPKSAVPLMDEFY</sequence>
<dbReference type="Pfam" id="PF02775">
    <property type="entry name" value="TPP_enzyme_C"/>
    <property type="match status" value="1"/>
</dbReference>
<organism evidence="12 13">
    <name type="scientific">Andreesenia angusta</name>
    <dbReference type="NCBI Taxonomy" id="39480"/>
    <lineage>
        <taxon>Bacteria</taxon>
        <taxon>Bacillati</taxon>
        <taxon>Bacillota</taxon>
        <taxon>Tissierellia</taxon>
        <taxon>Tissierellales</taxon>
        <taxon>Gottschalkiaceae</taxon>
        <taxon>Andreesenia</taxon>
    </lineage>
</organism>
<evidence type="ECO:0000313" key="13">
    <source>
        <dbReference type="Proteomes" id="UP000180254"/>
    </source>
</evidence>
<dbReference type="STRING" id="39480.EUAN_07290"/>
<keyword evidence="7" id="KW-0408">Iron</keyword>
<proteinExistence type="predicted"/>
<keyword evidence="8" id="KW-0411">Iron-sulfur</keyword>
<evidence type="ECO:0000256" key="6">
    <source>
        <dbReference type="ARBA" id="ARBA00023002"/>
    </source>
</evidence>
<dbReference type="PANTHER" id="PTHR48084">
    <property type="entry name" value="2-OXOGLUTARATE OXIDOREDUCTASE SUBUNIT KORB-RELATED"/>
    <property type="match status" value="1"/>
</dbReference>
<protein>
    <submittedName>
        <fullName evidence="12">2-oxoglutarate oxidoreductase subunit KorB</fullName>
        <ecNumber evidence="12">1.2.-.-</ecNumber>
    </submittedName>
</protein>
<evidence type="ECO:0000256" key="2">
    <source>
        <dbReference type="ARBA" id="ARBA00001964"/>
    </source>
</evidence>
<dbReference type="PANTHER" id="PTHR48084:SF4">
    <property type="entry name" value="2-OXOGLUTARATE OXIDOREDUCTASE SUBUNIT KORB"/>
    <property type="match status" value="1"/>
</dbReference>
<dbReference type="EMBL" id="MKIE01000002">
    <property type="protein sequence ID" value="OHW62945.1"/>
    <property type="molecule type" value="Genomic_DNA"/>
</dbReference>
<evidence type="ECO:0000313" key="12">
    <source>
        <dbReference type="EMBL" id="OHW62945.1"/>
    </source>
</evidence>
<evidence type="ECO:0000259" key="11">
    <source>
        <dbReference type="Pfam" id="PF12367"/>
    </source>
</evidence>
<dbReference type="InterPro" id="IPR011896">
    <property type="entry name" value="OFOB"/>
</dbReference>
<dbReference type="GO" id="GO:0016625">
    <property type="term" value="F:oxidoreductase activity, acting on the aldehyde or oxo group of donors, iron-sulfur protein as acceptor"/>
    <property type="evidence" value="ECO:0007669"/>
    <property type="project" value="UniProtKB-ARBA"/>
</dbReference>
<comment type="cofactor">
    <cofactor evidence="1">
        <name>Mg(2+)</name>
        <dbReference type="ChEBI" id="CHEBI:18420"/>
    </cofactor>
</comment>
<keyword evidence="13" id="KW-1185">Reference proteome</keyword>
<accession>A0A1S1V957</accession>
<keyword evidence="4" id="KW-0479">Metal-binding</keyword>
<evidence type="ECO:0000256" key="5">
    <source>
        <dbReference type="ARBA" id="ARBA00022842"/>
    </source>
</evidence>
<dbReference type="SUPFAM" id="SSF52518">
    <property type="entry name" value="Thiamin diphosphate-binding fold (THDP-binding)"/>
    <property type="match status" value="1"/>
</dbReference>
<evidence type="ECO:0000259" key="10">
    <source>
        <dbReference type="Pfam" id="PF02775"/>
    </source>
</evidence>
<dbReference type="GO" id="GO:0046872">
    <property type="term" value="F:metal ion binding"/>
    <property type="evidence" value="ECO:0007669"/>
    <property type="project" value="UniProtKB-KW"/>
</dbReference>
<dbReference type="CDD" id="cd03375">
    <property type="entry name" value="TPP_OGFOR"/>
    <property type="match status" value="1"/>
</dbReference>
<evidence type="ECO:0000256" key="9">
    <source>
        <dbReference type="ARBA" id="ARBA00023052"/>
    </source>
</evidence>
<dbReference type="AlphaFoldDB" id="A0A1S1V957"/>
<keyword evidence="6 12" id="KW-0560">Oxidoreductase</keyword>
<keyword evidence="5" id="KW-0460">Magnesium</keyword>
<dbReference type="RefSeq" id="WP_071061786.1">
    <property type="nucleotide sequence ID" value="NZ_MKIE01000002.1"/>
</dbReference>
<keyword evidence="9" id="KW-0786">Thiamine pyrophosphate</keyword>
<reference evidence="12 13" key="1">
    <citation type="submission" date="2016-09" db="EMBL/GenBank/DDBJ databases">
        <title>Genome sequence of Eubacterium angustum.</title>
        <authorList>
            <person name="Poehlein A."/>
            <person name="Daniel R."/>
        </authorList>
    </citation>
    <scope>NUCLEOTIDE SEQUENCE [LARGE SCALE GENOMIC DNA]</scope>
    <source>
        <strain evidence="12 13">DSM 1989</strain>
    </source>
</reference>
<comment type="caution">
    <text evidence="12">The sequence shown here is derived from an EMBL/GenBank/DDBJ whole genome shotgun (WGS) entry which is preliminary data.</text>
</comment>
<dbReference type="Proteomes" id="UP000180254">
    <property type="component" value="Unassembled WGS sequence"/>
</dbReference>
<comment type="cofactor">
    <cofactor evidence="2">
        <name>thiamine diphosphate</name>
        <dbReference type="ChEBI" id="CHEBI:58937"/>
    </cofactor>
</comment>
<dbReference type="OrthoDB" id="9775140at2"/>
<dbReference type="NCBIfam" id="TIGR02177">
    <property type="entry name" value="PorB_KorB"/>
    <property type="match status" value="1"/>
</dbReference>
<comment type="cofactor">
    <cofactor evidence="3">
        <name>[4Fe-4S] cluster</name>
        <dbReference type="ChEBI" id="CHEBI:49883"/>
    </cofactor>
</comment>
<dbReference type="InterPro" id="IPR029061">
    <property type="entry name" value="THDP-binding"/>
</dbReference>